<sequence>MQTDYLDFYLLHGMDENSFDAFTDESRDYIGFLQEQKRLGRIRYLGFSSHAAPETLSRFLEWYDGFDMALLQLNYIDWKLLNAKRQYEIVTAHNIPIWVMEPMKGGILSSLNPKAAKILKDAAPNRSLASWGFRFLMGLPNVRTILSGMSSIAQIKDNLTIFDKPDPLSSQEIKILEKAADAFLEDRSVPCTGCRYCCSVCPAGLDIPLLIKGYNEHRVSGETWRIAGLSRIKHGPESCLQCGLCLKHCPQKIEIPHIMKQFAAVRK</sequence>
<feature type="domain" description="4Fe-4S ferredoxin-type" evidence="4">
    <location>
        <begin position="230"/>
        <end position="258"/>
    </location>
</feature>
<dbReference type="EMBL" id="JACRYT010000001">
    <property type="protein sequence ID" value="MBC6678368.1"/>
    <property type="molecule type" value="Genomic_DNA"/>
</dbReference>
<dbReference type="PROSITE" id="PS51379">
    <property type="entry name" value="4FE4S_FER_2"/>
    <property type="match status" value="2"/>
</dbReference>
<reference evidence="5" key="1">
    <citation type="submission" date="2020-08" db="EMBL/GenBank/DDBJ databases">
        <title>Genome public.</title>
        <authorList>
            <person name="Liu C."/>
            <person name="Sun Q."/>
        </authorList>
    </citation>
    <scope>NUCLEOTIDE SEQUENCE</scope>
    <source>
        <strain evidence="5">BX12</strain>
    </source>
</reference>
<name>A0A923NLQ2_9FIRM</name>
<keyword evidence="1" id="KW-0479">Metal-binding</keyword>
<evidence type="ECO:0000259" key="4">
    <source>
        <dbReference type="PROSITE" id="PS51379"/>
    </source>
</evidence>
<evidence type="ECO:0000313" key="5">
    <source>
        <dbReference type="EMBL" id="MBC6678368.1"/>
    </source>
</evidence>
<dbReference type="InterPro" id="IPR036812">
    <property type="entry name" value="NAD(P)_OxRdtase_dom_sf"/>
</dbReference>
<organism evidence="5 6">
    <name type="scientific">Zhenpiania hominis</name>
    <dbReference type="NCBI Taxonomy" id="2763644"/>
    <lineage>
        <taxon>Bacteria</taxon>
        <taxon>Bacillati</taxon>
        <taxon>Bacillota</taxon>
        <taxon>Clostridia</taxon>
        <taxon>Peptostreptococcales</taxon>
        <taxon>Anaerovoracaceae</taxon>
        <taxon>Zhenpiania</taxon>
    </lineage>
</organism>
<dbReference type="Proteomes" id="UP000602647">
    <property type="component" value="Unassembled WGS sequence"/>
</dbReference>
<keyword evidence="2" id="KW-0408">Iron</keyword>
<comment type="caution">
    <text evidence="5">The sequence shown here is derived from an EMBL/GenBank/DDBJ whole genome shotgun (WGS) entry which is preliminary data.</text>
</comment>
<dbReference type="SUPFAM" id="SSF46548">
    <property type="entry name" value="alpha-helical ferredoxin"/>
    <property type="match status" value="1"/>
</dbReference>
<dbReference type="AlphaFoldDB" id="A0A923NLQ2"/>
<dbReference type="InterPro" id="IPR017896">
    <property type="entry name" value="4Fe4S_Fe-S-bd"/>
</dbReference>
<protein>
    <submittedName>
        <fullName evidence="5">Aldo/keto reductase</fullName>
    </submittedName>
</protein>
<dbReference type="Gene3D" id="3.20.20.100">
    <property type="entry name" value="NADP-dependent oxidoreductase domain"/>
    <property type="match status" value="1"/>
</dbReference>
<dbReference type="InterPro" id="IPR023210">
    <property type="entry name" value="NADP_OxRdtase_dom"/>
</dbReference>
<evidence type="ECO:0000313" key="6">
    <source>
        <dbReference type="Proteomes" id="UP000602647"/>
    </source>
</evidence>
<evidence type="ECO:0000256" key="2">
    <source>
        <dbReference type="ARBA" id="ARBA00023004"/>
    </source>
</evidence>
<dbReference type="Pfam" id="PF13187">
    <property type="entry name" value="Fer4_9"/>
    <property type="match status" value="1"/>
</dbReference>
<keyword evidence="3" id="KW-0411">Iron-sulfur</keyword>
<dbReference type="Pfam" id="PF00248">
    <property type="entry name" value="Aldo_ket_red"/>
    <property type="match status" value="1"/>
</dbReference>
<keyword evidence="6" id="KW-1185">Reference proteome</keyword>
<dbReference type="SUPFAM" id="SSF51430">
    <property type="entry name" value="NAD(P)-linked oxidoreductase"/>
    <property type="match status" value="1"/>
</dbReference>
<dbReference type="PANTHER" id="PTHR43312">
    <property type="entry name" value="D-THREO-ALDOSE 1-DEHYDROGENASE"/>
    <property type="match status" value="1"/>
</dbReference>
<dbReference type="InterPro" id="IPR053135">
    <property type="entry name" value="AKR2_Oxidoreductase"/>
</dbReference>
<proteinExistence type="predicted"/>
<dbReference type="Gene3D" id="3.30.70.20">
    <property type="match status" value="1"/>
</dbReference>
<dbReference type="GO" id="GO:0046872">
    <property type="term" value="F:metal ion binding"/>
    <property type="evidence" value="ECO:0007669"/>
    <property type="project" value="UniProtKB-KW"/>
</dbReference>
<gene>
    <name evidence="5" type="ORF">H9L42_00790</name>
</gene>
<accession>A0A923NLQ2</accession>
<dbReference type="GO" id="GO:0051536">
    <property type="term" value="F:iron-sulfur cluster binding"/>
    <property type="evidence" value="ECO:0007669"/>
    <property type="project" value="UniProtKB-KW"/>
</dbReference>
<dbReference type="InterPro" id="IPR017900">
    <property type="entry name" value="4Fe4S_Fe_S_CS"/>
</dbReference>
<evidence type="ECO:0000256" key="3">
    <source>
        <dbReference type="ARBA" id="ARBA00023014"/>
    </source>
</evidence>
<feature type="domain" description="4Fe-4S ferredoxin-type" evidence="4">
    <location>
        <begin position="181"/>
        <end position="213"/>
    </location>
</feature>
<dbReference type="PANTHER" id="PTHR43312:SF2">
    <property type="entry name" value="OXIDOREDUCTASE"/>
    <property type="match status" value="1"/>
</dbReference>
<dbReference type="PROSITE" id="PS00198">
    <property type="entry name" value="4FE4S_FER_1"/>
    <property type="match status" value="1"/>
</dbReference>
<evidence type="ECO:0000256" key="1">
    <source>
        <dbReference type="ARBA" id="ARBA00022723"/>
    </source>
</evidence>